<dbReference type="PROSITE" id="PS00600">
    <property type="entry name" value="AA_TRANSFER_CLASS_3"/>
    <property type="match status" value="1"/>
</dbReference>
<feature type="region of interest" description="Disordered" evidence="3">
    <location>
        <begin position="1"/>
        <end position="22"/>
    </location>
</feature>
<gene>
    <name evidence="4" type="ORF">LTR09_008657</name>
</gene>
<dbReference type="InterPro" id="IPR005814">
    <property type="entry name" value="Aminotrans_3"/>
</dbReference>
<name>A0AAJ0GC82_9PEZI</name>
<dbReference type="Proteomes" id="UP001271007">
    <property type="component" value="Unassembled WGS sequence"/>
</dbReference>
<organism evidence="4 5">
    <name type="scientific">Extremus antarcticus</name>
    <dbReference type="NCBI Taxonomy" id="702011"/>
    <lineage>
        <taxon>Eukaryota</taxon>
        <taxon>Fungi</taxon>
        <taxon>Dikarya</taxon>
        <taxon>Ascomycota</taxon>
        <taxon>Pezizomycotina</taxon>
        <taxon>Dothideomycetes</taxon>
        <taxon>Dothideomycetidae</taxon>
        <taxon>Mycosphaerellales</taxon>
        <taxon>Extremaceae</taxon>
        <taxon>Extremus</taxon>
    </lineage>
</organism>
<dbReference type="InterPro" id="IPR015422">
    <property type="entry name" value="PyrdxlP-dep_Trfase_small"/>
</dbReference>
<evidence type="ECO:0000256" key="3">
    <source>
        <dbReference type="SAM" id="MobiDB-lite"/>
    </source>
</evidence>
<dbReference type="PANTHER" id="PTHR45688">
    <property type="match status" value="1"/>
</dbReference>
<protein>
    <submittedName>
        <fullName evidence="4">Uncharacterized protein</fullName>
    </submittedName>
</protein>
<dbReference type="PANTHER" id="PTHR45688:SF13">
    <property type="entry name" value="ALANINE--GLYOXYLATE AMINOTRANSFERASE 2-LIKE"/>
    <property type="match status" value="1"/>
</dbReference>
<dbReference type="CDD" id="cd00610">
    <property type="entry name" value="OAT_like"/>
    <property type="match status" value="1"/>
</dbReference>
<dbReference type="InterPro" id="IPR049704">
    <property type="entry name" value="Aminotrans_3_PPA_site"/>
</dbReference>
<dbReference type="GO" id="GO:0030170">
    <property type="term" value="F:pyridoxal phosphate binding"/>
    <property type="evidence" value="ECO:0007669"/>
    <property type="project" value="InterPro"/>
</dbReference>
<dbReference type="Gene3D" id="3.40.640.10">
    <property type="entry name" value="Type I PLP-dependent aspartate aminotransferase-like (Major domain)"/>
    <property type="match status" value="1"/>
</dbReference>
<dbReference type="GO" id="GO:0008483">
    <property type="term" value="F:transaminase activity"/>
    <property type="evidence" value="ECO:0007669"/>
    <property type="project" value="InterPro"/>
</dbReference>
<reference evidence="4" key="1">
    <citation type="submission" date="2023-04" db="EMBL/GenBank/DDBJ databases">
        <title>Black Yeasts Isolated from many extreme environments.</title>
        <authorList>
            <person name="Coleine C."/>
            <person name="Stajich J.E."/>
            <person name="Selbmann L."/>
        </authorList>
    </citation>
    <scope>NUCLEOTIDE SEQUENCE</scope>
    <source>
        <strain evidence="4">CCFEE 5312</strain>
    </source>
</reference>
<dbReference type="InterPro" id="IPR015424">
    <property type="entry name" value="PyrdxlP-dep_Trfase"/>
</dbReference>
<accession>A0AAJ0GC82</accession>
<evidence type="ECO:0000313" key="4">
    <source>
        <dbReference type="EMBL" id="KAK3050002.1"/>
    </source>
</evidence>
<dbReference type="Pfam" id="PF00202">
    <property type="entry name" value="Aminotran_3"/>
    <property type="match status" value="1"/>
</dbReference>
<comment type="caution">
    <text evidence="4">The sequence shown here is derived from an EMBL/GenBank/DDBJ whole genome shotgun (WGS) entry which is preliminary data.</text>
</comment>
<dbReference type="GO" id="GO:0005739">
    <property type="term" value="C:mitochondrion"/>
    <property type="evidence" value="ECO:0007669"/>
    <property type="project" value="TreeGrafter"/>
</dbReference>
<evidence type="ECO:0000313" key="5">
    <source>
        <dbReference type="Proteomes" id="UP001271007"/>
    </source>
</evidence>
<dbReference type="Gene3D" id="3.90.1150.10">
    <property type="entry name" value="Aspartate Aminotransferase, domain 1"/>
    <property type="match status" value="1"/>
</dbReference>
<keyword evidence="2" id="KW-0663">Pyridoxal phosphate</keyword>
<dbReference type="EMBL" id="JAWDJX010000035">
    <property type="protein sequence ID" value="KAK3050002.1"/>
    <property type="molecule type" value="Genomic_DNA"/>
</dbReference>
<evidence type="ECO:0000256" key="1">
    <source>
        <dbReference type="ARBA" id="ARBA00008954"/>
    </source>
</evidence>
<sequence length="298" mass="32626">MTGHAQAAQYHDGRKGHGPTMPGQFMLPQPNAYRSIFRHADGSYDWVSELCYGWQLIDQASCGSLAACIVECIQGDGGVHVLPEGYLKALKRHCELRNMLMIVDEAQTGLGRTGKLFAIDFEDTVPDILTLSKPLANGLPLSAVVTSATIDARCEELGFLFFTTHTNDPLVAAVGEKTLEIVLRDNLIGNASERGDQLLRGLRSLQKRYACIGDVRGRGLMAGIEIVDDPGSKAANPELAHRLSESMWQHGIWCQLQSRTVFRIGPPLNSTPEQIAEGLDILKDVFRSTSPRLNTEAE</sequence>
<evidence type="ECO:0000256" key="2">
    <source>
        <dbReference type="ARBA" id="ARBA00022898"/>
    </source>
</evidence>
<dbReference type="InterPro" id="IPR015421">
    <property type="entry name" value="PyrdxlP-dep_Trfase_major"/>
</dbReference>
<proteinExistence type="inferred from homology"/>
<comment type="similarity">
    <text evidence="1">Belongs to the class-III pyridoxal-phosphate-dependent aminotransferase family.</text>
</comment>
<keyword evidence="5" id="KW-1185">Reference proteome</keyword>
<dbReference type="AlphaFoldDB" id="A0AAJ0GC82"/>
<dbReference type="SUPFAM" id="SSF53383">
    <property type="entry name" value="PLP-dependent transferases"/>
    <property type="match status" value="1"/>
</dbReference>